<reference evidence="7" key="2">
    <citation type="submission" date="2024-04" db="EMBL/GenBank/DDBJ databases">
        <authorList>
            <person name="Chen Y."/>
            <person name="Shah S."/>
            <person name="Dougan E. K."/>
            <person name="Thang M."/>
            <person name="Chan C."/>
        </authorList>
    </citation>
    <scope>NUCLEOTIDE SEQUENCE [LARGE SCALE GENOMIC DNA]</scope>
</reference>
<dbReference type="InterPro" id="IPR000834">
    <property type="entry name" value="Peptidase_M14"/>
</dbReference>
<dbReference type="PROSITE" id="PS52035">
    <property type="entry name" value="PEPTIDASE_M14"/>
    <property type="match status" value="1"/>
</dbReference>
<dbReference type="GO" id="GO:0005615">
    <property type="term" value="C:extracellular space"/>
    <property type="evidence" value="ECO:0007669"/>
    <property type="project" value="TreeGrafter"/>
</dbReference>
<dbReference type="OrthoDB" id="10249045at2759"/>
<feature type="compositionally biased region" description="Pro residues" evidence="4">
    <location>
        <begin position="443"/>
        <end position="455"/>
    </location>
</feature>
<comment type="similarity">
    <text evidence="2 3">Belongs to the peptidase M14 family.</text>
</comment>
<dbReference type="EMBL" id="CAMXCT030005616">
    <property type="protein sequence ID" value="CAL4800177.1"/>
    <property type="molecule type" value="Genomic_DNA"/>
</dbReference>
<reference evidence="6" key="1">
    <citation type="submission" date="2022-10" db="EMBL/GenBank/DDBJ databases">
        <authorList>
            <person name="Chen Y."/>
            <person name="Dougan E. K."/>
            <person name="Chan C."/>
            <person name="Rhodes N."/>
            <person name="Thang M."/>
        </authorList>
    </citation>
    <scope>NUCLEOTIDE SEQUENCE</scope>
</reference>
<evidence type="ECO:0000313" key="7">
    <source>
        <dbReference type="EMBL" id="CAL1166240.1"/>
    </source>
</evidence>
<proteinExistence type="inferred from homology"/>
<feature type="region of interest" description="Disordered" evidence="4">
    <location>
        <begin position="440"/>
        <end position="480"/>
    </location>
</feature>
<protein>
    <submittedName>
        <fullName evidence="8">mRNA degradation protein, mitochondrial</fullName>
    </submittedName>
</protein>
<dbReference type="GO" id="GO:0004181">
    <property type="term" value="F:metallocarboxypeptidase activity"/>
    <property type="evidence" value="ECO:0007669"/>
    <property type="project" value="InterPro"/>
</dbReference>
<dbReference type="EMBL" id="CAMXCT010005616">
    <property type="protein sequence ID" value="CAI4012865.1"/>
    <property type="molecule type" value="Genomic_DNA"/>
</dbReference>
<evidence type="ECO:0000313" key="9">
    <source>
        <dbReference type="Proteomes" id="UP001152797"/>
    </source>
</evidence>
<dbReference type="GO" id="GO:0008270">
    <property type="term" value="F:zinc ion binding"/>
    <property type="evidence" value="ECO:0007669"/>
    <property type="project" value="InterPro"/>
</dbReference>
<evidence type="ECO:0000313" key="6">
    <source>
        <dbReference type="EMBL" id="CAI4012865.1"/>
    </source>
</evidence>
<dbReference type="PANTHER" id="PTHR11705:SF138">
    <property type="entry name" value="PEPTIDASE M14 CARBOXYPEPTIDASE A DOMAIN-CONTAINING PROTEIN"/>
    <property type="match status" value="1"/>
</dbReference>
<dbReference type="AlphaFoldDB" id="A0A9P1GGN0"/>
<dbReference type="Pfam" id="PF00246">
    <property type="entry name" value="Peptidase_M14"/>
    <property type="match status" value="1"/>
</dbReference>
<dbReference type="Proteomes" id="UP001152797">
    <property type="component" value="Unassembled WGS sequence"/>
</dbReference>
<comment type="cofactor">
    <cofactor evidence="1">
        <name>Zn(2+)</name>
        <dbReference type="ChEBI" id="CHEBI:29105"/>
    </cofactor>
</comment>
<evidence type="ECO:0000256" key="2">
    <source>
        <dbReference type="ARBA" id="ARBA00005988"/>
    </source>
</evidence>
<sequence length="538" mass="59024">RVGPLTVTELAAFLCEEYYGDQEVRRLVDLRATWIMPMTNAHGYALRRREENSMDPNRDFPYLQRPEKCMRTQTARAVNELFRRHLFQFMITFHGGMRALTYEWGSRNHMKNRRSTESPDNAAFREVGEAIQAAAGKTLTQRWFYPLGPINDLVYPVDGGMEDWSYAAGWEQSPEPISVCRPTTYGGYAEDRTKYRRDSISTLVYLAEMDDFKTAPDNSLGHRLEIWSKGTTQGHVPRNMRMCLKVIELARPEVVVVPPSLPTSIGIGSAVSIQVYGFGCHTMNVRLIAVSSSLLPGCSISEDGATLPNEQFEQILQSSTIASSSSACRGLSLWAAPGASPTLQGQLGPSTGEVCLLVAAEFDAQWAKQQRPDPQIKPRSHAARIRLDSRYDVKASDGPMMIQTRRTKLFVVGGPIQIKAAHAVTPQDGAMEAATVAVVPSPANEPPQPPQPPPSAVQAAPDPSTATSAKSKFWPPQPETEDFASSEELLSVALISLIASLAVGCSLLVCSQREVTTKADAKDAQYISELAEMVGKPP</sequence>
<evidence type="ECO:0000313" key="8">
    <source>
        <dbReference type="EMBL" id="CAL4800177.1"/>
    </source>
</evidence>
<feature type="non-terminal residue" evidence="6">
    <location>
        <position position="1"/>
    </location>
</feature>
<evidence type="ECO:0000259" key="5">
    <source>
        <dbReference type="PROSITE" id="PS52035"/>
    </source>
</evidence>
<comment type="caution">
    <text evidence="6">The sequence shown here is derived from an EMBL/GenBank/DDBJ whole genome shotgun (WGS) entry which is preliminary data.</text>
</comment>
<evidence type="ECO:0000256" key="4">
    <source>
        <dbReference type="SAM" id="MobiDB-lite"/>
    </source>
</evidence>
<dbReference type="Gene3D" id="3.40.630.10">
    <property type="entry name" value="Zn peptidases"/>
    <property type="match status" value="1"/>
</dbReference>
<dbReference type="EMBL" id="CAMXCT020005616">
    <property type="protein sequence ID" value="CAL1166240.1"/>
    <property type="molecule type" value="Genomic_DNA"/>
</dbReference>
<feature type="domain" description="Peptidase M14" evidence="5">
    <location>
        <begin position="1"/>
        <end position="207"/>
    </location>
</feature>
<dbReference type="GO" id="GO:0006508">
    <property type="term" value="P:proteolysis"/>
    <property type="evidence" value="ECO:0007669"/>
    <property type="project" value="InterPro"/>
</dbReference>
<organism evidence="6">
    <name type="scientific">Cladocopium goreaui</name>
    <dbReference type="NCBI Taxonomy" id="2562237"/>
    <lineage>
        <taxon>Eukaryota</taxon>
        <taxon>Sar</taxon>
        <taxon>Alveolata</taxon>
        <taxon>Dinophyceae</taxon>
        <taxon>Suessiales</taxon>
        <taxon>Symbiodiniaceae</taxon>
        <taxon>Cladocopium</taxon>
    </lineage>
</organism>
<gene>
    <name evidence="6" type="ORF">C1SCF055_LOCUS37888</name>
</gene>
<dbReference type="PANTHER" id="PTHR11705">
    <property type="entry name" value="PROTEASE FAMILY M14 CARBOXYPEPTIDASE A,B"/>
    <property type="match status" value="1"/>
</dbReference>
<dbReference type="SUPFAM" id="SSF53187">
    <property type="entry name" value="Zn-dependent exopeptidases"/>
    <property type="match status" value="1"/>
</dbReference>
<dbReference type="CDD" id="cd00596">
    <property type="entry name" value="Peptidase_M14_like"/>
    <property type="match status" value="1"/>
</dbReference>
<keyword evidence="9" id="KW-1185">Reference proteome</keyword>
<name>A0A9P1GGN0_9DINO</name>
<accession>A0A9P1GGN0</accession>
<evidence type="ECO:0000256" key="1">
    <source>
        <dbReference type="ARBA" id="ARBA00001947"/>
    </source>
</evidence>
<comment type="caution">
    <text evidence="3">Lacks conserved residue(s) required for the propagation of feature annotation.</text>
</comment>
<evidence type="ECO:0000256" key="3">
    <source>
        <dbReference type="PROSITE-ProRule" id="PRU01379"/>
    </source>
</evidence>